<dbReference type="Proteomes" id="UP000249185">
    <property type="component" value="Unassembled WGS sequence"/>
</dbReference>
<feature type="domain" description="Tyr recombinase" evidence="10">
    <location>
        <begin position="108"/>
        <end position="290"/>
    </location>
</feature>
<accession>A0A2W5N3C4</accession>
<evidence type="ECO:0000259" key="10">
    <source>
        <dbReference type="PROSITE" id="PS51898"/>
    </source>
</evidence>
<name>A0A2W5N3C4_RHOSU</name>
<dbReference type="GO" id="GO:0006313">
    <property type="term" value="P:DNA transposition"/>
    <property type="evidence" value="ECO:0007669"/>
    <property type="project" value="UniProtKB-UniRule"/>
</dbReference>
<keyword evidence="2 9" id="KW-0963">Cytoplasm</keyword>
<dbReference type="Gene3D" id="1.10.443.10">
    <property type="entry name" value="Intergrase catalytic core"/>
    <property type="match status" value="1"/>
</dbReference>
<protein>
    <recommendedName>
        <fullName evidence="9">Tyrosine recombinase XerC</fullName>
    </recommendedName>
</protein>
<feature type="active site" evidence="9">
    <location>
        <position position="245"/>
    </location>
</feature>
<dbReference type="InterPro" id="IPR050090">
    <property type="entry name" value="Tyrosine_recombinase_XerCD"/>
</dbReference>
<proteinExistence type="inferred from homology"/>
<keyword evidence="5 9" id="KW-0229">DNA integration</keyword>
<dbReference type="HAMAP" id="MF_01808">
    <property type="entry name" value="Recomb_XerC_XerD"/>
    <property type="match status" value="1"/>
</dbReference>
<keyword evidence="3 9" id="KW-0132">Cell division</keyword>
<dbReference type="GO" id="GO:0003677">
    <property type="term" value="F:DNA binding"/>
    <property type="evidence" value="ECO:0007669"/>
    <property type="project" value="UniProtKB-UniRule"/>
</dbReference>
<evidence type="ECO:0000256" key="5">
    <source>
        <dbReference type="ARBA" id="ARBA00022908"/>
    </source>
</evidence>
<sequence length="298" mass="31956">MLEEWLAQLSAVRGASPRTITAYRRDVAGYLGFLALHEGGPMGAEALARVAVPDLRAWMASERARGLAARSLARALSAVKSFHAWLAETRDAPAPAVSATRGPRTKPRLPRPVAPDAAKALLSAVEELSEEPWIAARDLAVVTLLYACGLRISEALGLRRGDAPLPEVLRITGKGGRERLVPVLPIARRAVEDYLRLLPYAPDPAAPLFLGARGGALNPRAVQKAMQTARTQLGLPATATPHALRHSFATHLLEAGGDLRTIQELLGHASLATTQVYTGVDQARLMEVYERAHPKARG</sequence>
<comment type="similarity">
    <text evidence="9">Belongs to the 'phage' integrase family. XerC subfamily.</text>
</comment>
<evidence type="ECO:0000259" key="11">
    <source>
        <dbReference type="PROSITE" id="PS51900"/>
    </source>
</evidence>
<dbReference type="InterPro" id="IPR044068">
    <property type="entry name" value="CB"/>
</dbReference>
<dbReference type="GO" id="GO:0007059">
    <property type="term" value="P:chromosome segregation"/>
    <property type="evidence" value="ECO:0007669"/>
    <property type="project" value="UniProtKB-UniRule"/>
</dbReference>
<dbReference type="InterPro" id="IPR011010">
    <property type="entry name" value="DNA_brk_join_enz"/>
</dbReference>
<dbReference type="InterPro" id="IPR010998">
    <property type="entry name" value="Integrase_recombinase_N"/>
</dbReference>
<dbReference type="Gene3D" id="1.10.150.130">
    <property type="match status" value="1"/>
</dbReference>
<organism evidence="12 13">
    <name type="scientific">Rhodovulum sulfidophilum</name>
    <name type="common">Rhodobacter sulfidophilus</name>
    <dbReference type="NCBI Taxonomy" id="35806"/>
    <lineage>
        <taxon>Bacteria</taxon>
        <taxon>Pseudomonadati</taxon>
        <taxon>Pseudomonadota</taxon>
        <taxon>Alphaproteobacteria</taxon>
        <taxon>Rhodobacterales</taxon>
        <taxon>Paracoccaceae</taxon>
        <taxon>Rhodovulum</taxon>
    </lineage>
</organism>
<dbReference type="EMBL" id="QFPW01000014">
    <property type="protein sequence ID" value="PZQ48011.1"/>
    <property type="molecule type" value="Genomic_DNA"/>
</dbReference>
<comment type="subunit">
    <text evidence="9">Forms a cyclic heterotetrameric complex composed of two molecules of XerC and two molecules of XerD.</text>
</comment>
<keyword evidence="7 9" id="KW-0233">DNA recombination</keyword>
<keyword evidence="6 9" id="KW-0238">DNA-binding</keyword>
<dbReference type="AlphaFoldDB" id="A0A2W5N3C4"/>
<dbReference type="InterPro" id="IPR004107">
    <property type="entry name" value="Integrase_SAM-like_N"/>
</dbReference>
<dbReference type="CDD" id="cd00798">
    <property type="entry name" value="INT_XerDC_C"/>
    <property type="match status" value="1"/>
</dbReference>
<dbReference type="Pfam" id="PF00589">
    <property type="entry name" value="Phage_integrase"/>
    <property type="match status" value="1"/>
</dbReference>
<keyword evidence="4 9" id="KW-0159">Chromosome partition</keyword>
<feature type="active site" evidence="9">
    <location>
        <position position="242"/>
    </location>
</feature>
<reference evidence="12 13" key="1">
    <citation type="submission" date="2017-08" db="EMBL/GenBank/DDBJ databases">
        <title>Infants hospitalized years apart are colonized by the same room-sourced microbial strains.</title>
        <authorList>
            <person name="Brooks B."/>
            <person name="Olm M.R."/>
            <person name="Firek B.A."/>
            <person name="Baker R."/>
            <person name="Thomas B.C."/>
            <person name="Morowitz M.J."/>
            <person name="Banfield J.F."/>
        </authorList>
    </citation>
    <scope>NUCLEOTIDE SEQUENCE [LARGE SCALE GENOMIC DNA]</scope>
    <source>
        <strain evidence="12">S2_005_002_R2_34</strain>
    </source>
</reference>
<feature type="active site" evidence="9">
    <location>
        <position position="174"/>
    </location>
</feature>
<evidence type="ECO:0000256" key="4">
    <source>
        <dbReference type="ARBA" id="ARBA00022829"/>
    </source>
</evidence>
<dbReference type="SUPFAM" id="SSF47823">
    <property type="entry name" value="lambda integrase-like, N-terminal domain"/>
    <property type="match status" value="1"/>
</dbReference>
<comment type="function">
    <text evidence="9">Site-specific tyrosine recombinase, which acts by catalyzing the cutting and rejoining of the recombining DNA molecules. The XerC-XerD complex is essential to convert dimers of the bacterial chromosome into monomers to permit their segregation at cell division. It also contributes to the segregational stability of plasmids.</text>
</comment>
<dbReference type="SUPFAM" id="SSF56349">
    <property type="entry name" value="DNA breaking-rejoining enzymes"/>
    <property type="match status" value="1"/>
</dbReference>
<dbReference type="InterPro" id="IPR013762">
    <property type="entry name" value="Integrase-like_cat_sf"/>
</dbReference>
<gene>
    <name evidence="9" type="primary">xerC</name>
    <name evidence="12" type="ORF">DI556_15865</name>
</gene>
<feature type="active site" description="O-(3'-phospho-DNA)-tyrosine intermediate" evidence="9">
    <location>
        <position position="277"/>
    </location>
</feature>
<evidence type="ECO:0000256" key="2">
    <source>
        <dbReference type="ARBA" id="ARBA00022490"/>
    </source>
</evidence>
<dbReference type="Pfam" id="PF02899">
    <property type="entry name" value="Phage_int_SAM_1"/>
    <property type="match status" value="1"/>
</dbReference>
<dbReference type="PROSITE" id="PS51898">
    <property type="entry name" value="TYR_RECOMBINASE"/>
    <property type="match status" value="1"/>
</dbReference>
<evidence type="ECO:0000313" key="12">
    <source>
        <dbReference type="EMBL" id="PZQ48011.1"/>
    </source>
</evidence>
<dbReference type="PROSITE" id="PS51900">
    <property type="entry name" value="CB"/>
    <property type="match status" value="1"/>
</dbReference>
<feature type="active site" evidence="9">
    <location>
        <position position="151"/>
    </location>
</feature>
<evidence type="ECO:0000256" key="3">
    <source>
        <dbReference type="ARBA" id="ARBA00022618"/>
    </source>
</evidence>
<dbReference type="GO" id="GO:0051301">
    <property type="term" value="P:cell division"/>
    <property type="evidence" value="ECO:0007669"/>
    <property type="project" value="UniProtKB-KW"/>
</dbReference>
<feature type="domain" description="Core-binding (CB)" evidence="11">
    <location>
        <begin position="1"/>
        <end position="87"/>
    </location>
</feature>
<comment type="caution">
    <text evidence="12">The sequence shown here is derived from an EMBL/GenBank/DDBJ whole genome shotgun (WGS) entry which is preliminary data.</text>
</comment>
<dbReference type="PANTHER" id="PTHR30349">
    <property type="entry name" value="PHAGE INTEGRASE-RELATED"/>
    <property type="match status" value="1"/>
</dbReference>
<evidence type="ECO:0000256" key="1">
    <source>
        <dbReference type="ARBA" id="ARBA00004496"/>
    </source>
</evidence>
<evidence type="ECO:0000256" key="7">
    <source>
        <dbReference type="ARBA" id="ARBA00023172"/>
    </source>
</evidence>
<evidence type="ECO:0000313" key="13">
    <source>
        <dbReference type="Proteomes" id="UP000249185"/>
    </source>
</evidence>
<evidence type="ECO:0000256" key="9">
    <source>
        <dbReference type="HAMAP-Rule" id="MF_01808"/>
    </source>
</evidence>
<dbReference type="GO" id="GO:0009037">
    <property type="term" value="F:tyrosine-based site-specific recombinase activity"/>
    <property type="evidence" value="ECO:0007669"/>
    <property type="project" value="UniProtKB-UniRule"/>
</dbReference>
<dbReference type="PANTHER" id="PTHR30349:SF90">
    <property type="entry name" value="TYROSINE RECOMBINASE XERD"/>
    <property type="match status" value="1"/>
</dbReference>
<feature type="active site" evidence="9">
    <location>
        <position position="268"/>
    </location>
</feature>
<keyword evidence="8 9" id="KW-0131">Cell cycle</keyword>
<dbReference type="InterPro" id="IPR023009">
    <property type="entry name" value="Tyrosine_recombinase_XerC/XerD"/>
</dbReference>
<dbReference type="InterPro" id="IPR002104">
    <property type="entry name" value="Integrase_catalytic"/>
</dbReference>
<dbReference type="GO" id="GO:0005737">
    <property type="term" value="C:cytoplasm"/>
    <property type="evidence" value="ECO:0007669"/>
    <property type="project" value="UniProtKB-SubCell"/>
</dbReference>
<comment type="subcellular location">
    <subcellularLocation>
        <location evidence="1 9">Cytoplasm</location>
    </subcellularLocation>
</comment>
<evidence type="ECO:0000256" key="6">
    <source>
        <dbReference type="ARBA" id="ARBA00023125"/>
    </source>
</evidence>
<evidence type="ECO:0000256" key="8">
    <source>
        <dbReference type="ARBA" id="ARBA00023306"/>
    </source>
</evidence>